<reference evidence="1" key="1">
    <citation type="submission" date="2015-12" db="EMBL/GenBank/DDBJ databases">
        <title>De novo transcriptome assembly of four potential Pierce s Disease insect vectors from Arizona vineyards.</title>
        <authorList>
            <person name="Tassone E.E."/>
        </authorList>
    </citation>
    <scope>NUCLEOTIDE SEQUENCE</scope>
</reference>
<dbReference type="EMBL" id="GEDC01000629">
    <property type="protein sequence ID" value="JAS36669.1"/>
    <property type="molecule type" value="Transcribed_RNA"/>
</dbReference>
<accession>A0A1B6EFH0</accession>
<dbReference type="AlphaFoldDB" id="A0A1B6EFH0"/>
<gene>
    <name evidence="1" type="ORF">g.45645</name>
</gene>
<proteinExistence type="predicted"/>
<name>A0A1B6EFH0_9HEMI</name>
<protein>
    <submittedName>
        <fullName evidence="1">Uncharacterized protein</fullName>
    </submittedName>
</protein>
<sequence length="184" mass="19712">MKASDCLPTVAGTENITSLEEIKQGFNMGLLNFTRSLNDFMEMFEDDELSENNRTARSFLNSSLEAFNRIAYAGVDAVNLGAKTIAEAGESAVNTTKAGLETAKLLTTFVKRAVTEVMEQKAADAGDSIQRIGQKGATIITMIANGVSVVVSAIMKAIEAARSIGTREIITGLFRFLTKGSFAK</sequence>
<evidence type="ECO:0000313" key="1">
    <source>
        <dbReference type="EMBL" id="JAS36669.1"/>
    </source>
</evidence>
<organism evidence="1">
    <name type="scientific">Clastoptera arizonana</name>
    <name type="common">Arizona spittle bug</name>
    <dbReference type="NCBI Taxonomy" id="38151"/>
    <lineage>
        <taxon>Eukaryota</taxon>
        <taxon>Metazoa</taxon>
        <taxon>Ecdysozoa</taxon>
        <taxon>Arthropoda</taxon>
        <taxon>Hexapoda</taxon>
        <taxon>Insecta</taxon>
        <taxon>Pterygota</taxon>
        <taxon>Neoptera</taxon>
        <taxon>Paraneoptera</taxon>
        <taxon>Hemiptera</taxon>
        <taxon>Auchenorrhyncha</taxon>
        <taxon>Cercopoidea</taxon>
        <taxon>Clastopteridae</taxon>
        <taxon>Clastoptera</taxon>
    </lineage>
</organism>